<dbReference type="Proteomes" id="UP000574390">
    <property type="component" value="Unassembled WGS sequence"/>
</dbReference>
<name>A0A7J6TJ11_PEROL</name>
<dbReference type="EMBL" id="JABANM010006885">
    <property type="protein sequence ID" value="KAF4745213.1"/>
    <property type="molecule type" value="Genomic_DNA"/>
</dbReference>
<evidence type="ECO:0000313" key="2">
    <source>
        <dbReference type="Proteomes" id="UP000574390"/>
    </source>
</evidence>
<evidence type="ECO:0000313" key="1">
    <source>
        <dbReference type="EMBL" id="KAF4745213.1"/>
    </source>
</evidence>
<dbReference type="AlphaFoldDB" id="A0A7J6TJ11"/>
<sequence length="875" mass="94732">MSVYPSLKPLLHNLAVQAVLWSFTLGVLATQQELLPSSLVRPGYPLVLLLCLSLPTFTMEDVRVGVITVILAHLLQRVSALLDTARLGIFAFSFIRAGLAEESVKCLAVTSVSRSSQSLRRLGVWSALAFAVWENLTRVDTLLTDSSWVAFGALTFPPLVHLFCTGIAVDPDSDFRRWSLPVAALCHGIYDLAALTYIPLCPVVLLCIILLSEASHAGRQVAEKTAEAQQQPSPLPATVLRVLIDAEGSPGSILLTGEGCIRLERGPGMGLMVYDELIGDSVILERGRVELVRSDKVSPSPSEFFSDGSEQEFDLLNVYSGPSSSRGSGQDVSFVTIDATTGYVEARRSIFASAGCRGQVDGTDEFSGVSREMGDLLVLSRDEANHLRVCADLKRILSTDQPKGSLEPVIAAVVSNLLQGSVVGRDILEMLAKRDELRLSVSPRVAEMIWERAKRECWHRVVGLVIPLLGRRLDDSEQRGVLGSVQRVEDLTVIVSSLEMSPQVQTECAKSLLDRLEGVPSAELVERVCEGNLVSCCCLLEAYPKLVTPCLKEALRRREDGTKIPSRLGRLVYTMGLKGSSAAVDLCAASCSLLKEVLEVILVERRADQENVKTSGALAGGRSGDLLIAIVTYCLPELSDKLLPRTDISTMIVSILSDLLEPLNTVHDASLGRCLATVIALCSRQLIHWKAVSRASAKEAQESVSVSLAEAGLADLAILLLSSPPVEEGEKGALTALNCLFDELPTAAVFALQQDRLPVVVESLAGRAIQSCPRGILEGGDPEVVALAVEALSERRQLEVLECLLWEAPLKVAKLLFARKCNSDAVRMICEVALCDPKPDLLDLLRRQPEDSSGTIRRTLRVCEARLRKMGTARA</sequence>
<protein>
    <submittedName>
        <fullName evidence="1">Uncharacterized protein</fullName>
    </submittedName>
</protein>
<gene>
    <name evidence="1" type="ORF">FOZ62_025524</name>
</gene>
<proteinExistence type="predicted"/>
<organism evidence="1 2">
    <name type="scientific">Perkinsus olseni</name>
    <name type="common">Perkinsus atlanticus</name>
    <dbReference type="NCBI Taxonomy" id="32597"/>
    <lineage>
        <taxon>Eukaryota</taxon>
        <taxon>Sar</taxon>
        <taxon>Alveolata</taxon>
        <taxon>Perkinsozoa</taxon>
        <taxon>Perkinsea</taxon>
        <taxon>Perkinsida</taxon>
        <taxon>Perkinsidae</taxon>
        <taxon>Perkinsus</taxon>
    </lineage>
</organism>
<comment type="caution">
    <text evidence="1">The sequence shown here is derived from an EMBL/GenBank/DDBJ whole genome shotgun (WGS) entry which is preliminary data.</text>
</comment>
<reference evidence="1 2" key="1">
    <citation type="submission" date="2020-04" db="EMBL/GenBank/DDBJ databases">
        <title>Perkinsus olseni comparative genomics.</title>
        <authorList>
            <person name="Bogema D.R."/>
        </authorList>
    </citation>
    <scope>NUCLEOTIDE SEQUENCE [LARGE SCALE GENOMIC DNA]</scope>
    <source>
        <strain evidence="1">ATCC PRA-205</strain>
    </source>
</reference>
<accession>A0A7J6TJ11</accession>